<dbReference type="AlphaFoldDB" id="A0AAN6UN36"/>
<reference evidence="2" key="1">
    <citation type="journal article" date="2023" name="Mol. Phylogenet. Evol.">
        <title>Genome-scale phylogeny and comparative genomics of the fungal order Sordariales.</title>
        <authorList>
            <person name="Hensen N."/>
            <person name="Bonometti L."/>
            <person name="Westerberg I."/>
            <person name="Brannstrom I.O."/>
            <person name="Guillou S."/>
            <person name="Cros-Aarteil S."/>
            <person name="Calhoun S."/>
            <person name="Haridas S."/>
            <person name="Kuo A."/>
            <person name="Mondo S."/>
            <person name="Pangilinan J."/>
            <person name="Riley R."/>
            <person name="LaButti K."/>
            <person name="Andreopoulos B."/>
            <person name="Lipzen A."/>
            <person name="Chen C."/>
            <person name="Yan M."/>
            <person name="Daum C."/>
            <person name="Ng V."/>
            <person name="Clum A."/>
            <person name="Steindorff A."/>
            <person name="Ohm R.A."/>
            <person name="Martin F."/>
            <person name="Silar P."/>
            <person name="Natvig D.O."/>
            <person name="Lalanne C."/>
            <person name="Gautier V."/>
            <person name="Ament-Velasquez S.L."/>
            <person name="Kruys A."/>
            <person name="Hutchinson M.I."/>
            <person name="Powell A.J."/>
            <person name="Barry K."/>
            <person name="Miller A.N."/>
            <person name="Grigoriev I.V."/>
            <person name="Debuchy R."/>
            <person name="Gladieux P."/>
            <person name="Hiltunen Thoren M."/>
            <person name="Johannesson H."/>
        </authorList>
    </citation>
    <scope>NUCLEOTIDE SEQUENCE</scope>
    <source>
        <strain evidence="2">CBS 123565</strain>
    </source>
</reference>
<feature type="compositionally biased region" description="Basic residues" evidence="1">
    <location>
        <begin position="46"/>
        <end position="61"/>
    </location>
</feature>
<evidence type="ECO:0000313" key="2">
    <source>
        <dbReference type="EMBL" id="KAK4134776.1"/>
    </source>
</evidence>
<name>A0AAN6UN36_9PEZI</name>
<accession>A0AAN6UN36</accession>
<dbReference type="Proteomes" id="UP001304895">
    <property type="component" value="Unassembled WGS sequence"/>
</dbReference>
<dbReference type="EMBL" id="MU853407">
    <property type="protein sequence ID" value="KAK4134776.1"/>
    <property type="molecule type" value="Genomic_DNA"/>
</dbReference>
<comment type="caution">
    <text evidence="2">The sequence shown here is derived from an EMBL/GenBank/DDBJ whole genome shotgun (WGS) entry which is preliminary data.</text>
</comment>
<keyword evidence="3" id="KW-1185">Reference proteome</keyword>
<gene>
    <name evidence="2" type="ORF">BT67DRAFT_280891</name>
</gene>
<proteinExistence type="predicted"/>
<organism evidence="2 3">
    <name type="scientific">Trichocladium antarcticum</name>
    <dbReference type="NCBI Taxonomy" id="1450529"/>
    <lineage>
        <taxon>Eukaryota</taxon>
        <taxon>Fungi</taxon>
        <taxon>Dikarya</taxon>
        <taxon>Ascomycota</taxon>
        <taxon>Pezizomycotina</taxon>
        <taxon>Sordariomycetes</taxon>
        <taxon>Sordariomycetidae</taxon>
        <taxon>Sordariales</taxon>
        <taxon>Chaetomiaceae</taxon>
        <taxon>Trichocladium</taxon>
    </lineage>
</organism>
<sequence>MCHVLPWLWWAARSPHSTRSARSGVGTMSLREGKGGRVTAADRATEKRRHLQAHPGSRRHSLFIPLPQTGRASGSQDRQPYEWGRPKHASVAGRAIHSADVVLRFASRLYRVLDILLLLQVMQEGTRWLPPITPATCTHTAATHPSPPGYHRRVGV</sequence>
<reference evidence="2" key="2">
    <citation type="submission" date="2023-05" db="EMBL/GenBank/DDBJ databases">
        <authorList>
            <consortium name="Lawrence Berkeley National Laboratory"/>
            <person name="Steindorff A."/>
            <person name="Hensen N."/>
            <person name="Bonometti L."/>
            <person name="Westerberg I."/>
            <person name="Brannstrom I.O."/>
            <person name="Guillou S."/>
            <person name="Cros-Aarteil S."/>
            <person name="Calhoun S."/>
            <person name="Haridas S."/>
            <person name="Kuo A."/>
            <person name="Mondo S."/>
            <person name="Pangilinan J."/>
            <person name="Riley R."/>
            <person name="Labutti K."/>
            <person name="Andreopoulos B."/>
            <person name="Lipzen A."/>
            <person name="Chen C."/>
            <person name="Yanf M."/>
            <person name="Daum C."/>
            <person name="Ng V."/>
            <person name="Clum A."/>
            <person name="Ohm R."/>
            <person name="Martin F."/>
            <person name="Silar P."/>
            <person name="Natvig D."/>
            <person name="Lalanne C."/>
            <person name="Gautier V."/>
            <person name="Ament-Velasquez S.L."/>
            <person name="Kruys A."/>
            <person name="Hutchinson M.I."/>
            <person name="Powell A.J."/>
            <person name="Barry K."/>
            <person name="Miller A.N."/>
            <person name="Grigoriev I.V."/>
            <person name="Debuchy R."/>
            <person name="Gladieux P."/>
            <person name="Thoren M.H."/>
            <person name="Johannesson H."/>
        </authorList>
    </citation>
    <scope>NUCLEOTIDE SEQUENCE</scope>
    <source>
        <strain evidence="2">CBS 123565</strain>
    </source>
</reference>
<feature type="region of interest" description="Disordered" evidence="1">
    <location>
        <begin position="20"/>
        <end position="81"/>
    </location>
</feature>
<evidence type="ECO:0000313" key="3">
    <source>
        <dbReference type="Proteomes" id="UP001304895"/>
    </source>
</evidence>
<protein>
    <submittedName>
        <fullName evidence="2">Uncharacterized protein</fullName>
    </submittedName>
</protein>
<evidence type="ECO:0000256" key="1">
    <source>
        <dbReference type="SAM" id="MobiDB-lite"/>
    </source>
</evidence>